<dbReference type="InterPro" id="IPR027273">
    <property type="entry name" value="Neocarzinostatin-like"/>
</dbReference>
<protein>
    <submittedName>
        <fullName evidence="1">Unannotated protein</fullName>
    </submittedName>
</protein>
<proteinExistence type="predicted"/>
<organism evidence="1">
    <name type="scientific">freshwater metagenome</name>
    <dbReference type="NCBI Taxonomy" id="449393"/>
    <lineage>
        <taxon>unclassified sequences</taxon>
        <taxon>metagenomes</taxon>
        <taxon>ecological metagenomes</taxon>
    </lineage>
</organism>
<dbReference type="AlphaFoldDB" id="A0A6J7UDG9"/>
<evidence type="ECO:0000313" key="1">
    <source>
        <dbReference type="EMBL" id="CAB5062976.1"/>
    </source>
</evidence>
<dbReference type="EMBL" id="CAFBQV010000059">
    <property type="protein sequence ID" value="CAB5062976.1"/>
    <property type="molecule type" value="Genomic_DNA"/>
</dbReference>
<dbReference type="SUPFAM" id="SSF49319">
    <property type="entry name" value="Actinoxanthin-like"/>
    <property type="match status" value="1"/>
</dbReference>
<sequence>MQPPLVEFGEMKLATPVMNAVLVAALISGCANAAQDTQLPVVTSTSFDTTTTSATAEPVELSTSTLAPVVAESLVTASTTIQQTPVTTMKLTTTTVASTSRPKLSVSQTTNLNPNGTSVTVRGSGYDISKGVYVIVCTQAAPGAQSTCVGGVNIDGSSPSSVWVSSNPPSYAIGLTTDFQPDGSFNIVLQVVAKSGELDCTLVKCGVVTRSDHLRYTDRTQDVFVPITFNTNP</sequence>
<reference evidence="1" key="1">
    <citation type="submission" date="2020-05" db="EMBL/GenBank/DDBJ databases">
        <authorList>
            <person name="Chiriac C."/>
            <person name="Salcher M."/>
            <person name="Ghai R."/>
            <person name="Kavagutti S V."/>
        </authorList>
    </citation>
    <scope>NUCLEOTIDE SEQUENCE</scope>
</reference>
<accession>A0A6J7UDG9</accession>
<dbReference type="Gene3D" id="2.60.40.230">
    <property type="entry name" value="Neocarzinostatin-like"/>
    <property type="match status" value="1"/>
</dbReference>
<name>A0A6J7UDG9_9ZZZZ</name>
<gene>
    <name evidence="1" type="ORF">UFOPK4345_00500</name>
</gene>